<protein>
    <submittedName>
        <fullName evidence="2">Uncharacterized protein</fullName>
    </submittedName>
</protein>
<accession>A0AAD2FXX7</accession>
<proteinExistence type="predicted"/>
<gene>
    <name evidence="2" type="ORF">CYCCA115_LOCUS16331</name>
</gene>
<name>A0AAD2FXX7_9STRA</name>
<comment type="caution">
    <text evidence="2">The sequence shown here is derived from an EMBL/GenBank/DDBJ whole genome shotgun (WGS) entry which is preliminary data.</text>
</comment>
<dbReference type="AlphaFoldDB" id="A0AAD2FXX7"/>
<feature type="region of interest" description="Disordered" evidence="1">
    <location>
        <begin position="413"/>
        <end position="444"/>
    </location>
</feature>
<dbReference type="Proteomes" id="UP001295423">
    <property type="component" value="Unassembled WGS sequence"/>
</dbReference>
<feature type="compositionally biased region" description="Gly residues" evidence="1">
    <location>
        <begin position="1"/>
        <end position="14"/>
    </location>
</feature>
<evidence type="ECO:0000313" key="3">
    <source>
        <dbReference type="Proteomes" id="UP001295423"/>
    </source>
</evidence>
<evidence type="ECO:0000256" key="1">
    <source>
        <dbReference type="SAM" id="MobiDB-lite"/>
    </source>
</evidence>
<feature type="region of interest" description="Disordered" evidence="1">
    <location>
        <begin position="314"/>
        <end position="344"/>
    </location>
</feature>
<dbReference type="EMBL" id="CAKOGP040001921">
    <property type="protein sequence ID" value="CAJ1956645.1"/>
    <property type="molecule type" value="Genomic_DNA"/>
</dbReference>
<feature type="region of interest" description="Disordered" evidence="1">
    <location>
        <begin position="1"/>
        <end position="106"/>
    </location>
</feature>
<reference evidence="2" key="1">
    <citation type="submission" date="2023-08" db="EMBL/GenBank/DDBJ databases">
        <authorList>
            <person name="Audoor S."/>
            <person name="Bilcke G."/>
        </authorList>
    </citation>
    <scope>NUCLEOTIDE SEQUENCE</scope>
</reference>
<keyword evidence="3" id="KW-1185">Reference proteome</keyword>
<sequence>MAGSSTGGNNGTAGKGRSRKKKADRSTLNTAQVVTRSIAAASTARRVITSTDSDQSTKVPPALEENNDDTNDKVVASQEDGSPTAPAANNGPVLTQSEVDDKEETVKAPHYSLPEHSGEASADVQALALSSSEREKVMKQELTESSCDENLGEFSDEMSQFSFVSSHRTAIPGDEDYESNSNDAALSLDSNATDYTCKGRSQASYTILDLPPQLVQGDQAYTERNWHVGRLHRRIEGSNTLKKSDFDDDISSEEANYILWNSQSEIRYVLGTRQNRPQCRDKDLELLGSQIGFLERKGIGAKIDALEERRAEKARQELGCGTTGAVAQSDMPDKEPAAARRKAGLGEEELNDYWDPAAETRKRKPNIGLSAEQVHLKEQRKMRADLKVVFTSDNPIQHKEVFSNLLSRSASLLQAPRQDEHGRHVASRLKKATTQYQKRTQPVL</sequence>
<organism evidence="2 3">
    <name type="scientific">Cylindrotheca closterium</name>
    <dbReference type="NCBI Taxonomy" id="2856"/>
    <lineage>
        <taxon>Eukaryota</taxon>
        <taxon>Sar</taxon>
        <taxon>Stramenopiles</taxon>
        <taxon>Ochrophyta</taxon>
        <taxon>Bacillariophyta</taxon>
        <taxon>Bacillariophyceae</taxon>
        <taxon>Bacillariophycidae</taxon>
        <taxon>Bacillariales</taxon>
        <taxon>Bacillariaceae</taxon>
        <taxon>Cylindrotheca</taxon>
    </lineage>
</organism>
<feature type="compositionally biased region" description="Polar residues" evidence="1">
    <location>
        <begin position="432"/>
        <end position="444"/>
    </location>
</feature>
<evidence type="ECO:0000313" key="2">
    <source>
        <dbReference type="EMBL" id="CAJ1956645.1"/>
    </source>
</evidence>
<feature type="compositionally biased region" description="Low complexity" evidence="1">
    <location>
        <begin position="33"/>
        <end position="51"/>
    </location>
</feature>